<dbReference type="InterPro" id="IPR001314">
    <property type="entry name" value="Peptidase_S1A"/>
</dbReference>
<dbReference type="OMA" id="WKMESED"/>
<dbReference type="Gene3D" id="2.40.10.10">
    <property type="entry name" value="Trypsin-like serine proteases"/>
    <property type="match status" value="2"/>
</dbReference>
<dbReference type="AlphaFoldDB" id="A0A1D2N323"/>
<dbReference type="InterPro" id="IPR001254">
    <property type="entry name" value="Trypsin_dom"/>
</dbReference>
<protein>
    <submittedName>
        <fullName evidence="9">Trypsin-1</fullName>
    </submittedName>
</protein>
<accession>A0A1D2N323</accession>
<dbReference type="STRING" id="48709.A0A1D2N323"/>
<dbReference type="SMART" id="SM00020">
    <property type="entry name" value="Tryp_SPc"/>
    <property type="match status" value="1"/>
</dbReference>
<proteinExistence type="inferred from homology"/>
<dbReference type="PANTHER" id="PTHR24276">
    <property type="entry name" value="POLYSERASE-RELATED"/>
    <property type="match status" value="1"/>
</dbReference>
<evidence type="ECO:0000256" key="6">
    <source>
        <dbReference type="RuleBase" id="RU363034"/>
    </source>
</evidence>
<organism evidence="9 10">
    <name type="scientific">Orchesella cincta</name>
    <name type="common">Springtail</name>
    <name type="synonym">Podura cincta</name>
    <dbReference type="NCBI Taxonomy" id="48709"/>
    <lineage>
        <taxon>Eukaryota</taxon>
        <taxon>Metazoa</taxon>
        <taxon>Ecdysozoa</taxon>
        <taxon>Arthropoda</taxon>
        <taxon>Hexapoda</taxon>
        <taxon>Collembola</taxon>
        <taxon>Entomobryomorpha</taxon>
        <taxon>Entomobryoidea</taxon>
        <taxon>Orchesellidae</taxon>
        <taxon>Orchesellinae</taxon>
        <taxon>Orchesella</taxon>
    </lineage>
</organism>
<evidence type="ECO:0000256" key="2">
    <source>
        <dbReference type="ARBA" id="ARBA00022670"/>
    </source>
</evidence>
<evidence type="ECO:0000313" key="9">
    <source>
        <dbReference type="EMBL" id="ODM99669.1"/>
    </source>
</evidence>
<evidence type="ECO:0000256" key="3">
    <source>
        <dbReference type="ARBA" id="ARBA00022801"/>
    </source>
</evidence>
<feature type="domain" description="Peptidase S1" evidence="8">
    <location>
        <begin position="37"/>
        <end position="241"/>
    </location>
</feature>
<evidence type="ECO:0000256" key="7">
    <source>
        <dbReference type="SAM" id="SignalP"/>
    </source>
</evidence>
<dbReference type="PROSITE" id="PS00135">
    <property type="entry name" value="TRYPSIN_SER"/>
    <property type="match status" value="1"/>
</dbReference>
<feature type="signal peptide" evidence="7">
    <location>
        <begin position="1"/>
        <end position="21"/>
    </location>
</feature>
<dbReference type="Proteomes" id="UP000094527">
    <property type="component" value="Unassembled WGS sequence"/>
</dbReference>
<evidence type="ECO:0000256" key="4">
    <source>
        <dbReference type="ARBA" id="ARBA00022825"/>
    </source>
</evidence>
<dbReference type="PANTHER" id="PTHR24276:SF98">
    <property type="entry name" value="FI18310P1-RELATED"/>
    <property type="match status" value="1"/>
</dbReference>
<feature type="chain" id="PRO_5008904960" evidence="7">
    <location>
        <begin position="22"/>
        <end position="241"/>
    </location>
</feature>
<dbReference type="GO" id="GO:0004252">
    <property type="term" value="F:serine-type endopeptidase activity"/>
    <property type="evidence" value="ECO:0007669"/>
    <property type="project" value="InterPro"/>
</dbReference>
<sequence length="241" mass="26036">MNQATFLVLFQVVGILKQTEGQLTGGSIQTFQKETKITNGSPAKPGEIPYQVALYRDNILHCGGSFVIANGQHWVITAAHCVEQDDNPENYFVVAGQINENNFNSPGQVRNVNQIVIHENFAHNVGIFNDIAILAISSPFEIDSFVSPIRLPRKKERIGKYGLVSGWAGSRPGVFDGKTMICAGVRKGACMGDSGGPLVDTKRKFLAGIVSAGNGGCTGPKRNGVYTRVSAFVSWIEEHAK</sequence>
<comment type="similarity">
    <text evidence="1">Belongs to the peptidase S1 family.</text>
</comment>
<keyword evidence="2 6" id="KW-0645">Protease</keyword>
<gene>
    <name evidence="9" type="ORF">Ocin01_07020</name>
</gene>
<name>A0A1D2N323_ORCCI</name>
<dbReference type="InterPro" id="IPR050430">
    <property type="entry name" value="Peptidase_S1"/>
</dbReference>
<evidence type="ECO:0000256" key="1">
    <source>
        <dbReference type="ARBA" id="ARBA00007664"/>
    </source>
</evidence>
<evidence type="ECO:0000259" key="8">
    <source>
        <dbReference type="PROSITE" id="PS50240"/>
    </source>
</evidence>
<dbReference type="CDD" id="cd00190">
    <property type="entry name" value="Tryp_SPc"/>
    <property type="match status" value="1"/>
</dbReference>
<dbReference type="FunFam" id="2.40.10.10:FF:000068">
    <property type="entry name" value="transmembrane protease serine 2"/>
    <property type="match status" value="1"/>
</dbReference>
<dbReference type="GO" id="GO:0006508">
    <property type="term" value="P:proteolysis"/>
    <property type="evidence" value="ECO:0007669"/>
    <property type="project" value="UniProtKB-KW"/>
</dbReference>
<dbReference type="InterPro" id="IPR009003">
    <property type="entry name" value="Peptidase_S1_PA"/>
</dbReference>
<keyword evidence="3 6" id="KW-0378">Hydrolase</keyword>
<keyword evidence="4 6" id="KW-0720">Serine protease</keyword>
<comment type="caution">
    <text evidence="9">The sequence shown here is derived from an EMBL/GenBank/DDBJ whole genome shotgun (WGS) entry which is preliminary data.</text>
</comment>
<evidence type="ECO:0000313" key="10">
    <source>
        <dbReference type="Proteomes" id="UP000094527"/>
    </source>
</evidence>
<dbReference type="InterPro" id="IPR018114">
    <property type="entry name" value="TRYPSIN_HIS"/>
</dbReference>
<dbReference type="EMBL" id="LJIJ01000264">
    <property type="protein sequence ID" value="ODM99669.1"/>
    <property type="molecule type" value="Genomic_DNA"/>
</dbReference>
<keyword evidence="10" id="KW-1185">Reference proteome</keyword>
<reference evidence="9 10" key="1">
    <citation type="journal article" date="2016" name="Genome Biol. Evol.">
        <title>Gene Family Evolution Reflects Adaptation to Soil Environmental Stressors in the Genome of the Collembolan Orchesella cincta.</title>
        <authorList>
            <person name="Faddeeva-Vakhrusheva A."/>
            <person name="Derks M.F."/>
            <person name="Anvar S.Y."/>
            <person name="Agamennone V."/>
            <person name="Suring W."/>
            <person name="Smit S."/>
            <person name="van Straalen N.M."/>
            <person name="Roelofs D."/>
        </authorList>
    </citation>
    <scope>NUCLEOTIDE SEQUENCE [LARGE SCALE GENOMIC DNA]</scope>
    <source>
        <tissue evidence="9">Mixed pool</tissue>
    </source>
</reference>
<dbReference type="Pfam" id="PF00089">
    <property type="entry name" value="Trypsin"/>
    <property type="match status" value="2"/>
</dbReference>
<keyword evidence="5" id="KW-1015">Disulfide bond</keyword>
<dbReference type="PROSITE" id="PS00134">
    <property type="entry name" value="TRYPSIN_HIS"/>
    <property type="match status" value="1"/>
</dbReference>
<dbReference type="PROSITE" id="PS50240">
    <property type="entry name" value="TRYPSIN_DOM"/>
    <property type="match status" value="1"/>
</dbReference>
<dbReference type="SUPFAM" id="SSF50494">
    <property type="entry name" value="Trypsin-like serine proteases"/>
    <property type="match status" value="1"/>
</dbReference>
<dbReference type="PRINTS" id="PR00722">
    <property type="entry name" value="CHYMOTRYPSIN"/>
</dbReference>
<evidence type="ECO:0000256" key="5">
    <source>
        <dbReference type="ARBA" id="ARBA00023157"/>
    </source>
</evidence>
<dbReference type="InterPro" id="IPR033116">
    <property type="entry name" value="TRYPSIN_SER"/>
</dbReference>
<dbReference type="InterPro" id="IPR043504">
    <property type="entry name" value="Peptidase_S1_PA_chymotrypsin"/>
</dbReference>
<keyword evidence="7" id="KW-0732">Signal</keyword>
<dbReference type="OrthoDB" id="8440449at2759"/>